<protein>
    <submittedName>
        <fullName evidence="1">Uncharacterized protein</fullName>
    </submittedName>
</protein>
<accession>A0ACB9YX69</accession>
<comment type="caution">
    <text evidence="1">The sequence shown here is derived from an EMBL/GenBank/DDBJ whole genome shotgun (WGS) entry which is preliminary data.</text>
</comment>
<evidence type="ECO:0000313" key="1">
    <source>
        <dbReference type="EMBL" id="KAI4863948.1"/>
    </source>
</evidence>
<proteinExistence type="predicted"/>
<dbReference type="Proteomes" id="UP001497700">
    <property type="component" value="Unassembled WGS sequence"/>
</dbReference>
<gene>
    <name evidence="1" type="ORF">F4820DRAFT_353583</name>
</gene>
<keyword evidence="2" id="KW-1185">Reference proteome</keyword>
<organism evidence="1 2">
    <name type="scientific">Hypoxylon rubiginosum</name>
    <dbReference type="NCBI Taxonomy" id="110542"/>
    <lineage>
        <taxon>Eukaryota</taxon>
        <taxon>Fungi</taxon>
        <taxon>Dikarya</taxon>
        <taxon>Ascomycota</taxon>
        <taxon>Pezizomycotina</taxon>
        <taxon>Sordariomycetes</taxon>
        <taxon>Xylariomycetidae</taxon>
        <taxon>Xylariales</taxon>
        <taxon>Hypoxylaceae</taxon>
        <taxon>Hypoxylon</taxon>
    </lineage>
</organism>
<evidence type="ECO:0000313" key="2">
    <source>
        <dbReference type="Proteomes" id="UP001497700"/>
    </source>
</evidence>
<reference evidence="1 2" key="1">
    <citation type="journal article" date="2022" name="New Phytol.">
        <title>Ecological generalism drives hyperdiversity of secondary metabolite gene clusters in xylarialean endophytes.</title>
        <authorList>
            <person name="Franco M.E.E."/>
            <person name="Wisecaver J.H."/>
            <person name="Arnold A.E."/>
            <person name="Ju Y.M."/>
            <person name="Slot J.C."/>
            <person name="Ahrendt S."/>
            <person name="Moore L.P."/>
            <person name="Eastman K.E."/>
            <person name="Scott K."/>
            <person name="Konkel Z."/>
            <person name="Mondo S.J."/>
            <person name="Kuo A."/>
            <person name="Hayes R.D."/>
            <person name="Haridas S."/>
            <person name="Andreopoulos B."/>
            <person name="Riley R."/>
            <person name="LaButti K."/>
            <person name="Pangilinan J."/>
            <person name="Lipzen A."/>
            <person name="Amirebrahimi M."/>
            <person name="Yan J."/>
            <person name="Adam C."/>
            <person name="Keymanesh K."/>
            <person name="Ng V."/>
            <person name="Louie K."/>
            <person name="Northen T."/>
            <person name="Drula E."/>
            <person name="Henrissat B."/>
            <person name="Hsieh H.M."/>
            <person name="Youens-Clark K."/>
            <person name="Lutzoni F."/>
            <person name="Miadlikowska J."/>
            <person name="Eastwood D.C."/>
            <person name="Hamelin R.C."/>
            <person name="Grigoriev I.V."/>
            <person name="U'Ren J.M."/>
        </authorList>
    </citation>
    <scope>NUCLEOTIDE SEQUENCE [LARGE SCALE GENOMIC DNA]</scope>
    <source>
        <strain evidence="1 2">CBS 119005</strain>
    </source>
</reference>
<dbReference type="EMBL" id="MU393494">
    <property type="protein sequence ID" value="KAI4863948.1"/>
    <property type="molecule type" value="Genomic_DNA"/>
</dbReference>
<name>A0ACB9YX69_9PEZI</name>
<sequence>MVVQLDAHQTSREPFGLPWTSLHTRRADDGPGLGNSSRSRFYRVSASAPTSPPSVFQVLKGPVGSSSGGGGDGTSSSNGTGSQSAGRKLAKIQVEIQPCQPQTISSTPASRPKPKKSNSAPVVPQFPSNSGIQEVEESSDSDNAPPSPSRAGSPIPTRPLTERVPSRTSSSCVKEATPKVFCFAPEALALAAPSGLALRPANKRGRALHDVDGPGTGGLPCKKRRLRLRLVTSRLSQPYSWPATHILNRESGDDAPVLSRFLKFAAVRGALKRAGHQSAIVRKAAILNRVRIGVRQAAVLRGHTVLAGMAARGNSLSHGLQLVTTSNSATGARFPGNAPPYDHPYDLPYPIPPVWRPHTTAFHPSPPLSPTSSYSPISSAPGREGSMRNVRAPAEKEDADPNLTAPTAPPYPPPPSLRLTSPPSRPLNVPSQREEEEDVAFPSPDLESRYADFSDDDLDDVYADFGVLFGSGSGSPEGGSGSSEGAGGEHFYEEYLDELDGLRWVA</sequence>